<dbReference type="Pfam" id="PF02517">
    <property type="entry name" value="Rce1-like"/>
    <property type="match status" value="1"/>
</dbReference>
<keyword evidence="2" id="KW-0812">Transmembrane</keyword>
<name>A0ABT4IAE9_9ACTO</name>
<evidence type="ECO:0000313" key="4">
    <source>
        <dbReference type="EMBL" id="MCZ0858511.1"/>
    </source>
</evidence>
<reference evidence="4" key="1">
    <citation type="submission" date="2022-10" db="EMBL/GenBank/DDBJ databases">
        <title>Genome sequence of Actinomyces israelii ATCC 10048.</title>
        <authorList>
            <person name="Watt R.M."/>
            <person name="Tong W.M."/>
        </authorList>
    </citation>
    <scope>NUCLEOTIDE SEQUENCE</scope>
    <source>
        <strain evidence="4">ATCC 10048</strain>
    </source>
</reference>
<evidence type="ECO:0000259" key="3">
    <source>
        <dbReference type="Pfam" id="PF02517"/>
    </source>
</evidence>
<protein>
    <submittedName>
        <fullName evidence="4">Lysostaphin resistance A-like protein</fullName>
    </submittedName>
</protein>
<evidence type="ECO:0000256" key="2">
    <source>
        <dbReference type="SAM" id="Phobius"/>
    </source>
</evidence>
<evidence type="ECO:0000313" key="5">
    <source>
        <dbReference type="Proteomes" id="UP001072034"/>
    </source>
</evidence>
<feature type="compositionally biased region" description="Basic and acidic residues" evidence="1">
    <location>
        <begin position="1"/>
        <end position="11"/>
    </location>
</feature>
<keyword evidence="5" id="KW-1185">Reference proteome</keyword>
<keyword evidence="2" id="KW-0472">Membrane</keyword>
<organism evidence="4 5">
    <name type="scientific">Actinomyces israelii</name>
    <dbReference type="NCBI Taxonomy" id="1659"/>
    <lineage>
        <taxon>Bacteria</taxon>
        <taxon>Bacillati</taxon>
        <taxon>Actinomycetota</taxon>
        <taxon>Actinomycetes</taxon>
        <taxon>Actinomycetales</taxon>
        <taxon>Actinomycetaceae</taxon>
        <taxon>Actinomyces</taxon>
    </lineage>
</organism>
<feature type="transmembrane region" description="Helical" evidence="2">
    <location>
        <begin position="111"/>
        <end position="137"/>
    </location>
</feature>
<dbReference type="Proteomes" id="UP001072034">
    <property type="component" value="Unassembled WGS sequence"/>
</dbReference>
<accession>A0ABT4IAE9</accession>
<sequence>MTHSHTAESPEPRPQAPESQQKTPRRPPGWARTLLALLAFEVAAFSSALAYLIGPLRDGYGSNNLLLRAGATTLIWLIPLPFYLLFTVLLTRCADHRPMRAAGLTLNRRALLGTLAGTGISVAVVGCLAAVLLAAGIGTRAPAEAKEEIAVLPLWLVVANTIVFSYVFQGIGEEALMRGYLLQSLSDHPRRAVWAAVIVFTIPHLLSNGGQQNALDHVLYLAVPLGFALAAACLALIMRSTWAAIGIHGGYHLGNQLVAIMGLSIPSRRLVWITTGLVFCVIAAVLASRISKQRWAEIAASGPYAPPAGR</sequence>
<feature type="domain" description="CAAX prenyl protease 2/Lysostaphin resistance protein A-like" evidence="3">
    <location>
        <begin position="161"/>
        <end position="252"/>
    </location>
</feature>
<feature type="transmembrane region" description="Helical" evidence="2">
    <location>
        <begin position="245"/>
        <end position="264"/>
    </location>
</feature>
<proteinExistence type="predicted"/>
<dbReference type="RefSeq" id="WP_268917880.1">
    <property type="nucleotide sequence ID" value="NZ_JAPTMY010000023.1"/>
</dbReference>
<dbReference type="EMBL" id="JAPTMY010000023">
    <property type="protein sequence ID" value="MCZ0858511.1"/>
    <property type="molecule type" value="Genomic_DNA"/>
</dbReference>
<feature type="transmembrane region" description="Helical" evidence="2">
    <location>
        <begin position="149"/>
        <end position="168"/>
    </location>
</feature>
<gene>
    <name evidence="4" type="ORF">OHJ16_10695</name>
</gene>
<feature type="transmembrane region" description="Helical" evidence="2">
    <location>
        <begin position="34"/>
        <end position="53"/>
    </location>
</feature>
<comment type="caution">
    <text evidence="4">The sequence shown here is derived from an EMBL/GenBank/DDBJ whole genome shotgun (WGS) entry which is preliminary data.</text>
</comment>
<feature type="region of interest" description="Disordered" evidence="1">
    <location>
        <begin position="1"/>
        <end position="27"/>
    </location>
</feature>
<feature type="transmembrane region" description="Helical" evidence="2">
    <location>
        <begin position="270"/>
        <end position="287"/>
    </location>
</feature>
<feature type="transmembrane region" description="Helical" evidence="2">
    <location>
        <begin position="218"/>
        <end position="238"/>
    </location>
</feature>
<dbReference type="InterPro" id="IPR003675">
    <property type="entry name" value="Rce1/LyrA-like_dom"/>
</dbReference>
<evidence type="ECO:0000256" key="1">
    <source>
        <dbReference type="SAM" id="MobiDB-lite"/>
    </source>
</evidence>
<feature type="transmembrane region" description="Helical" evidence="2">
    <location>
        <begin position="65"/>
        <end position="90"/>
    </location>
</feature>
<feature type="transmembrane region" description="Helical" evidence="2">
    <location>
        <begin position="189"/>
        <end position="206"/>
    </location>
</feature>
<keyword evidence="2" id="KW-1133">Transmembrane helix</keyword>